<dbReference type="Proteomes" id="UP000193498">
    <property type="component" value="Unassembled WGS sequence"/>
</dbReference>
<dbReference type="InParanoid" id="A0A1Y1XW22"/>
<evidence type="ECO:0000313" key="2">
    <source>
        <dbReference type="Proteomes" id="UP000193498"/>
    </source>
</evidence>
<name>A0A1Y1XW22_9FUNG</name>
<comment type="caution">
    <text evidence="1">The sequence shown here is derived from an EMBL/GenBank/DDBJ whole genome shotgun (WGS) entry which is preliminary data.</text>
</comment>
<sequence length="79" mass="8965">MGISRKRVSIRTYRLSRLYQTVEVTRGNFKVNKCNSSSPLNIHHWKGKACLKNKQPRPTRATVGSSITSILVGSRQRLP</sequence>
<gene>
    <name evidence="1" type="ORF">K493DRAFT_64439</name>
</gene>
<accession>A0A1Y1XW22</accession>
<evidence type="ECO:0000313" key="1">
    <source>
        <dbReference type="EMBL" id="ORX89875.1"/>
    </source>
</evidence>
<reference evidence="1 2" key="1">
    <citation type="submission" date="2016-07" db="EMBL/GenBank/DDBJ databases">
        <title>Pervasive Adenine N6-methylation of Active Genes in Fungi.</title>
        <authorList>
            <consortium name="DOE Joint Genome Institute"/>
            <person name="Mondo S.J."/>
            <person name="Dannebaum R.O."/>
            <person name="Kuo R.C."/>
            <person name="Labutti K."/>
            <person name="Haridas S."/>
            <person name="Kuo A."/>
            <person name="Salamov A."/>
            <person name="Ahrendt S.R."/>
            <person name="Lipzen A."/>
            <person name="Sullivan W."/>
            <person name="Andreopoulos W.B."/>
            <person name="Clum A."/>
            <person name="Lindquist E."/>
            <person name="Daum C."/>
            <person name="Ramamoorthy G.K."/>
            <person name="Gryganskyi A."/>
            <person name="Culley D."/>
            <person name="Magnuson J.K."/>
            <person name="James T.Y."/>
            <person name="O'Malley M.A."/>
            <person name="Stajich J.E."/>
            <person name="Spatafora J.W."/>
            <person name="Visel A."/>
            <person name="Grigoriev I.V."/>
        </authorList>
    </citation>
    <scope>NUCLEOTIDE SEQUENCE [LARGE SCALE GENOMIC DNA]</scope>
    <source>
        <strain evidence="1 2">CBS 931.73</strain>
    </source>
</reference>
<proteinExistence type="predicted"/>
<dbReference type="AlphaFoldDB" id="A0A1Y1XW22"/>
<organism evidence="1 2">
    <name type="scientific">Basidiobolus meristosporus CBS 931.73</name>
    <dbReference type="NCBI Taxonomy" id="1314790"/>
    <lineage>
        <taxon>Eukaryota</taxon>
        <taxon>Fungi</taxon>
        <taxon>Fungi incertae sedis</taxon>
        <taxon>Zoopagomycota</taxon>
        <taxon>Entomophthoromycotina</taxon>
        <taxon>Basidiobolomycetes</taxon>
        <taxon>Basidiobolales</taxon>
        <taxon>Basidiobolaceae</taxon>
        <taxon>Basidiobolus</taxon>
    </lineage>
</organism>
<protein>
    <submittedName>
        <fullName evidence="1">Uncharacterized protein</fullName>
    </submittedName>
</protein>
<dbReference type="EMBL" id="MCFE01000416">
    <property type="protein sequence ID" value="ORX89875.1"/>
    <property type="molecule type" value="Genomic_DNA"/>
</dbReference>
<keyword evidence="2" id="KW-1185">Reference proteome</keyword>